<dbReference type="GO" id="GO:0043115">
    <property type="term" value="F:precorrin-2 dehydrogenase activity"/>
    <property type="evidence" value="ECO:0007669"/>
    <property type="project" value="UniProtKB-EC"/>
</dbReference>
<dbReference type="UniPathway" id="UPA00262">
    <property type="reaction ID" value="UER00222"/>
</dbReference>
<dbReference type="Proteomes" id="UP000438914">
    <property type="component" value="Unassembled WGS sequence"/>
</dbReference>
<evidence type="ECO:0000256" key="2">
    <source>
        <dbReference type="ARBA" id="ARBA00012400"/>
    </source>
</evidence>
<evidence type="ECO:0000313" key="8">
    <source>
        <dbReference type="Proteomes" id="UP000438914"/>
    </source>
</evidence>
<evidence type="ECO:0000256" key="6">
    <source>
        <dbReference type="ARBA" id="ARBA00047561"/>
    </source>
</evidence>
<dbReference type="SUPFAM" id="SSF51735">
    <property type="entry name" value="NAD(P)-binding Rossmann-fold domains"/>
    <property type="match status" value="1"/>
</dbReference>
<evidence type="ECO:0000256" key="5">
    <source>
        <dbReference type="ARBA" id="ARBA00023244"/>
    </source>
</evidence>
<proteinExistence type="predicted"/>
<comment type="caution">
    <text evidence="7">The sequence shown here is derived from an EMBL/GenBank/DDBJ whole genome shotgun (WGS) entry which is preliminary data.</text>
</comment>
<dbReference type="Gene3D" id="3.40.50.720">
    <property type="entry name" value="NAD(P)-binding Rossmann-like Domain"/>
    <property type="match status" value="1"/>
</dbReference>
<dbReference type="EMBL" id="VUNG01000005">
    <property type="protein sequence ID" value="MST83783.1"/>
    <property type="molecule type" value="Genomic_DNA"/>
</dbReference>
<dbReference type="SUPFAM" id="SSF75615">
    <property type="entry name" value="Siroheme synthase middle domains-like"/>
    <property type="match status" value="1"/>
</dbReference>
<dbReference type="InterPro" id="IPR036291">
    <property type="entry name" value="NAD(P)-bd_dom_sf"/>
</dbReference>
<dbReference type="AlphaFoldDB" id="A0A7K0KCX4"/>
<evidence type="ECO:0000256" key="1">
    <source>
        <dbReference type="ARBA" id="ARBA00005010"/>
    </source>
</evidence>
<dbReference type="GO" id="GO:0004325">
    <property type="term" value="F:ferrochelatase activity"/>
    <property type="evidence" value="ECO:0007669"/>
    <property type="project" value="InterPro"/>
</dbReference>
<name>A0A7K0KCX4_9BACT</name>
<dbReference type="EC" id="1.3.1.76" evidence="2"/>
<dbReference type="InterPro" id="IPR006367">
    <property type="entry name" value="Sirohaem_synthase_N"/>
</dbReference>
<comment type="catalytic activity">
    <reaction evidence="6">
        <text>precorrin-2 + NAD(+) = sirohydrochlorin + NADH + 2 H(+)</text>
        <dbReference type="Rhea" id="RHEA:15613"/>
        <dbReference type="ChEBI" id="CHEBI:15378"/>
        <dbReference type="ChEBI" id="CHEBI:57540"/>
        <dbReference type="ChEBI" id="CHEBI:57945"/>
        <dbReference type="ChEBI" id="CHEBI:58351"/>
        <dbReference type="ChEBI" id="CHEBI:58827"/>
        <dbReference type="EC" id="1.3.1.76"/>
    </reaction>
</comment>
<keyword evidence="3" id="KW-0560">Oxidoreductase</keyword>
<protein>
    <recommendedName>
        <fullName evidence="2">precorrin-2 dehydrogenase</fullName>
        <ecNumber evidence="2">1.3.1.76</ecNumber>
    </recommendedName>
</protein>
<dbReference type="RefSeq" id="WP_154533363.1">
    <property type="nucleotide sequence ID" value="NZ_VUNG01000005.1"/>
</dbReference>
<dbReference type="GO" id="GO:0019354">
    <property type="term" value="P:siroheme biosynthetic process"/>
    <property type="evidence" value="ECO:0007669"/>
    <property type="project" value="UniProtKB-UniPathway"/>
</dbReference>
<reference evidence="7 8" key="1">
    <citation type="submission" date="2019-08" db="EMBL/GenBank/DDBJ databases">
        <title>In-depth cultivation of the pig gut microbiome towards novel bacterial diversity and tailored functional studies.</title>
        <authorList>
            <person name="Wylensek D."/>
            <person name="Hitch T.C.A."/>
            <person name="Clavel T."/>
        </authorList>
    </citation>
    <scope>NUCLEOTIDE SEQUENCE [LARGE SCALE GENOMIC DNA]</scope>
    <source>
        <strain evidence="7 8">LKV-178-WT-2A</strain>
    </source>
</reference>
<evidence type="ECO:0000256" key="3">
    <source>
        <dbReference type="ARBA" id="ARBA00023002"/>
    </source>
</evidence>
<dbReference type="PANTHER" id="PTHR35330:SF1">
    <property type="entry name" value="SIROHEME BIOSYNTHESIS PROTEIN MET8"/>
    <property type="match status" value="1"/>
</dbReference>
<keyword evidence="8" id="KW-1185">Reference proteome</keyword>
<keyword evidence="5" id="KW-0627">Porphyrin biosynthesis</keyword>
<dbReference type="InterPro" id="IPR028161">
    <property type="entry name" value="Met8-like"/>
</dbReference>
<gene>
    <name evidence="7" type="ORF">FYJ73_03685</name>
</gene>
<keyword evidence="4" id="KW-0520">NAD</keyword>
<dbReference type="Pfam" id="PF13241">
    <property type="entry name" value="NAD_binding_7"/>
    <property type="match status" value="1"/>
</dbReference>
<organism evidence="7 8">
    <name type="scientific">Hallella mizrahii</name>
    <dbReference type="NCBI Taxonomy" id="2606637"/>
    <lineage>
        <taxon>Bacteria</taxon>
        <taxon>Pseudomonadati</taxon>
        <taxon>Bacteroidota</taxon>
        <taxon>Bacteroidia</taxon>
        <taxon>Bacteroidales</taxon>
        <taxon>Prevotellaceae</taxon>
        <taxon>Hallella</taxon>
    </lineage>
</organism>
<evidence type="ECO:0000313" key="7">
    <source>
        <dbReference type="EMBL" id="MST83783.1"/>
    </source>
</evidence>
<evidence type="ECO:0000256" key="4">
    <source>
        <dbReference type="ARBA" id="ARBA00023027"/>
    </source>
</evidence>
<sequence>MNYLPIALALAGAPILIIGGSDEGERKAQRLARLTTDVTFTAPHIPDSVRSLGFRLKEKDFETDDLDGVKVLFICTDDERRNHDIYRMAHERGILACVCDDKPYCDFISPAIIRQDNITVAVGSDGSDVRRSIRIRNRIKALIESGLLDMS</sequence>
<comment type="pathway">
    <text evidence="1">Porphyrin-containing compound metabolism; siroheme biosynthesis; sirohydrochlorin from precorrin-2: step 1/1.</text>
</comment>
<dbReference type="PANTHER" id="PTHR35330">
    <property type="entry name" value="SIROHEME BIOSYNTHESIS PROTEIN MET8"/>
    <property type="match status" value="1"/>
</dbReference>
<dbReference type="NCBIfam" id="TIGR01470">
    <property type="entry name" value="cysG_Nterm"/>
    <property type="match status" value="1"/>
</dbReference>
<accession>A0A7K0KCX4</accession>